<feature type="compositionally biased region" description="Low complexity" evidence="6">
    <location>
        <begin position="128"/>
        <end position="147"/>
    </location>
</feature>
<evidence type="ECO:0000256" key="1">
    <source>
        <dbReference type="ARBA" id="ARBA00004141"/>
    </source>
</evidence>
<evidence type="ECO:0000313" key="9">
    <source>
        <dbReference type="EMBL" id="KAJ7301623.1"/>
    </source>
</evidence>
<comment type="caution">
    <text evidence="9">The sequence shown here is derived from an EMBL/GenBank/DDBJ whole genome shotgun (WGS) entry which is preliminary data.</text>
</comment>
<dbReference type="PANTHER" id="PTHR22950:SF666">
    <property type="entry name" value="VACUOLAR AMINO ACID TRANSPORTER 4"/>
    <property type="match status" value="1"/>
</dbReference>
<evidence type="ECO:0000256" key="3">
    <source>
        <dbReference type="ARBA" id="ARBA00022692"/>
    </source>
</evidence>
<comment type="subcellular location">
    <subcellularLocation>
        <location evidence="1">Membrane</location>
        <topology evidence="1">Multi-pass membrane protein</topology>
    </subcellularLocation>
</comment>
<gene>
    <name evidence="9" type="ORF">DFH08DRAFT_906544</name>
</gene>
<name>A0AAD6YY87_9AGAR</name>
<sequence>MSSPSKPLNISPRPPGDPPDGLGVPGSFSRSTPYGTPDIRLLRAQYAGTPPPRNIPLRPQASDGSLPLASSQPASFQGPSGLAALRPTPSGTPDAELSNVNLDDLPDEEKARVLRRHLVSKEEREPPAAELEAPLAGGSGSRRSSSGANTPLRREDTEPFPIPYHTPGADVTHDIYKWNADQRKLAARGRAASLIAPRAATPDPVFDHIHEPGGFRRNYVLMRANERGEDEPIMLNNFIEFLYIFGHFAGEDLEEDEDEDEDEENTVAEPTENAPLLGRREVSRSMSRTRSRRRRMSSAGPHGNATVPQAVLMLLKAFVGTGVLFLGKAFYNGGILFSSLLFIFIALISLYSFLLLVYTKFRVSGSFGDIGGTLYGPWMRYLILGSIVVSQIGFVAAYIIFVAQNLQALVMGLTHCQHLVDIKYFILVQLVVFLPLVLIRDLAKLSSTALVADAFILVGLVYIFGSEISIVATQGIADVQLFNPRDFSLFVGVAVFSFEGVGMVIPITDAMREPHKFPKVLTGVMLGVLVLFGGAGALAYATFGSEIQTVVLVNLNAESKMVQSVQFIYSLAIMLSVPLQLFPAIRIMENALFTRSGKGDVRVKWTKNMFRFGTVGGAALLSWMGAADLDKFVAFIGCFACVPLCYVYPAMLHYKACADTKRKKAADIAIIVFGLIAAAYTTMQTVKLMLEPDTGGPPVFGGCVPPS</sequence>
<dbReference type="Pfam" id="PF01490">
    <property type="entry name" value="Aa_trans"/>
    <property type="match status" value="1"/>
</dbReference>
<proteinExistence type="inferred from homology"/>
<feature type="transmembrane region" description="Helical" evidence="7">
    <location>
        <begin position="567"/>
        <end position="588"/>
    </location>
</feature>
<evidence type="ECO:0000256" key="5">
    <source>
        <dbReference type="ARBA" id="ARBA00023136"/>
    </source>
</evidence>
<feature type="compositionally biased region" description="Basic residues" evidence="6">
    <location>
        <begin position="287"/>
        <end position="296"/>
    </location>
</feature>
<organism evidence="9 10">
    <name type="scientific">Mycena albidolilacea</name>
    <dbReference type="NCBI Taxonomy" id="1033008"/>
    <lineage>
        <taxon>Eukaryota</taxon>
        <taxon>Fungi</taxon>
        <taxon>Dikarya</taxon>
        <taxon>Basidiomycota</taxon>
        <taxon>Agaricomycotina</taxon>
        <taxon>Agaricomycetes</taxon>
        <taxon>Agaricomycetidae</taxon>
        <taxon>Agaricales</taxon>
        <taxon>Marasmiineae</taxon>
        <taxon>Mycenaceae</taxon>
        <taxon>Mycena</taxon>
    </lineage>
</organism>
<dbReference type="Proteomes" id="UP001218218">
    <property type="component" value="Unassembled WGS sequence"/>
</dbReference>
<keyword evidence="5 7" id="KW-0472">Membrane</keyword>
<feature type="region of interest" description="Disordered" evidence="6">
    <location>
        <begin position="1"/>
        <end position="104"/>
    </location>
</feature>
<dbReference type="InterPro" id="IPR013057">
    <property type="entry name" value="AA_transpt_TM"/>
</dbReference>
<evidence type="ECO:0000256" key="7">
    <source>
        <dbReference type="SAM" id="Phobius"/>
    </source>
</evidence>
<feature type="region of interest" description="Disordered" evidence="6">
    <location>
        <begin position="253"/>
        <end position="303"/>
    </location>
</feature>
<dbReference type="AlphaFoldDB" id="A0AAD6YY87"/>
<evidence type="ECO:0000256" key="2">
    <source>
        <dbReference type="ARBA" id="ARBA00008066"/>
    </source>
</evidence>
<keyword evidence="4 7" id="KW-1133">Transmembrane helix</keyword>
<feature type="compositionally biased region" description="Acidic residues" evidence="6">
    <location>
        <begin position="253"/>
        <end position="266"/>
    </location>
</feature>
<reference evidence="9" key="1">
    <citation type="submission" date="2023-03" db="EMBL/GenBank/DDBJ databases">
        <title>Massive genome expansion in bonnet fungi (Mycena s.s.) driven by repeated elements and novel gene families across ecological guilds.</title>
        <authorList>
            <consortium name="Lawrence Berkeley National Laboratory"/>
            <person name="Harder C.B."/>
            <person name="Miyauchi S."/>
            <person name="Viragh M."/>
            <person name="Kuo A."/>
            <person name="Thoen E."/>
            <person name="Andreopoulos B."/>
            <person name="Lu D."/>
            <person name="Skrede I."/>
            <person name="Drula E."/>
            <person name="Henrissat B."/>
            <person name="Morin E."/>
            <person name="Kohler A."/>
            <person name="Barry K."/>
            <person name="LaButti K."/>
            <person name="Morin E."/>
            <person name="Salamov A."/>
            <person name="Lipzen A."/>
            <person name="Mereny Z."/>
            <person name="Hegedus B."/>
            <person name="Baldrian P."/>
            <person name="Stursova M."/>
            <person name="Weitz H."/>
            <person name="Taylor A."/>
            <person name="Grigoriev I.V."/>
            <person name="Nagy L.G."/>
            <person name="Martin F."/>
            <person name="Kauserud H."/>
        </authorList>
    </citation>
    <scope>NUCLEOTIDE SEQUENCE</scope>
    <source>
        <strain evidence="9">CBHHK002</strain>
    </source>
</reference>
<evidence type="ECO:0000256" key="4">
    <source>
        <dbReference type="ARBA" id="ARBA00022989"/>
    </source>
</evidence>
<accession>A0AAD6YY87</accession>
<keyword evidence="10" id="KW-1185">Reference proteome</keyword>
<feature type="transmembrane region" description="Helical" evidence="7">
    <location>
        <begin position="378"/>
        <end position="402"/>
    </location>
</feature>
<dbReference type="GO" id="GO:0015179">
    <property type="term" value="F:L-amino acid transmembrane transporter activity"/>
    <property type="evidence" value="ECO:0007669"/>
    <property type="project" value="TreeGrafter"/>
</dbReference>
<feature type="transmembrane region" description="Helical" evidence="7">
    <location>
        <begin position="422"/>
        <end position="439"/>
    </location>
</feature>
<feature type="transmembrane region" description="Helical" evidence="7">
    <location>
        <begin position="665"/>
        <end position="683"/>
    </location>
</feature>
<feature type="transmembrane region" description="Helical" evidence="7">
    <location>
        <begin position="489"/>
        <end position="508"/>
    </location>
</feature>
<feature type="transmembrane region" description="Helical" evidence="7">
    <location>
        <begin position="520"/>
        <end position="543"/>
    </location>
</feature>
<dbReference type="EMBL" id="JARIHO010000130">
    <property type="protein sequence ID" value="KAJ7301623.1"/>
    <property type="molecule type" value="Genomic_DNA"/>
</dbReference>
<feature type="transmembrane region" description="Helical" evidence="7">
    <location>
        <begin position="609"/>
        <end position="626"/>
    </location>
</feature>
<evidence type="ECO:0000256" key="6">
    <source>
        <dbReference type="SAM" id="MobiDB-lite"/>
    </source>
</evidence>
<feature type="region of interest" description="Disordered" evidence="6">
    <location>
        <begin position="118"/>
        <end position="166"/>
    </location>
</feature>
<feature type="transmembrane region" description="Helical" evidence="7">
    <location>
        <begin position="337"/>
        <end position="358"/>
    </location>
</feature>
<dbReference type="PANTHER" id="PTHR22950">
    <property type="entry name" value="AMINO ACID TRANSPORTER"/>
    <property type="match status" value="1"/>
</dbReference>
<evidence type="ECO:0000313" key="10">
    <source>
        <dbReference type="Proteomes" id="UP001218218"/>
    </source>
</evidence>
<feature type="transmembrane region" description="Helical" evidence="7">
    <location>
        <begin position="632"/>
        <end position="653"/>
    </location>
</feature>
<comment type="similarity">
    <text evidence="2">Belongs to the amino acid/polyamine transporter 2 family.</text>
</comment>
<feature type="domain" description="Amino acid transporter transmembrane" evidence="8">
    <location>
        <begin position="304"/>
        <end position="686"/>
    </location>
</feature>
<protein>
    <submittedName>
        <fullName evidence="9">Vacuolar amino acid transporter 4</fullName>
    </submittedName>
</protein>
<feature type="transmembrane region" description="Helical" evidence="7">
    <location>
        <begin position="451"/>
        <end position="477"/>
    </location>
</feature>
<evidence type="ECO:0000259" key="8">
    <source>
        <dbReference type="Pfam" id="PF01490"/>
    </source>
</evidence>
<keyword evidence="3 7" id="KW-0812">Transmembrane</keyword>
<dbReference type="GO" id="GO:0005774">
    <property type="term" value="C:vacuolar membrane"/>
    <property type="evidence" value="ECO:0007669"/>
    <property type="project" value="TreeGrafter"/>
</dbReference>
<feature type="compositionally biased region" description="Polar residues" evidence="6">
    <location>
        <begin position="68"/>
        <end position="78"/>
    </location>
</feature>